<dbReference type="OrthoDB" id="10444136at2759"/>
<gene>
    <name evidence="2" type="ORF">H4R34_005263</name>
</gene>
<dbReference type="Proteomes" id="UP001151582">
    <property type="component" value="Unassembled WGS sequence"/>
</dbReference>
<feature type="compositionally biased region" description="Low complexity" evidence="1">
    <location>
        <begin position="71"/>
        <end position="87"/>
    </location>
</feature>
<evidence type="ECO:0000256" key="1">
    <source>
        <dbReference type="SAM" id="MobiDB-lite"/>
    </source>
</evidence>
<keyword evidence="3" id="KW-1185">Reference proteome</keyword>
<feature type="compositionally biased region" description="Polar residues" evidence="1">
    <location>
        <begin position="190"/>
        <end position="213"/>
    </location>
</feature>
<feature type="compositionally biased region" description="Polar residues" evidence="1">
    <location>
        <begin position="478"/>
        <end position="490"/>
    </location>
</feature>
<evidence type="ECO:0000313" key="2">
    <source>
        <dbReference type="EMBL" id="KAJ1972869.1"/>
    </source>
</evidence>
<accession>A0A9W8B2L6</accession>
<feature type="compositionally biased region" description="Polar residues" evidence="1">
    <location>
        <begin position="39"/>
        <end position="56"/>
    </location>
</feature>
<feature type="compositionally biased region" description="Gly residues" evidence="1">
    <location>
        <begin position="299"/>
        <end position="310"/>
    </location>
</feature>
<feature type="compositionally biased region" description="Polar residues" evidence="1">
    <location>
        <begin position="126"/>
        <end position="157"/>
    </location>
</feature>
<feature type="region of interest" description="Disordered" evidence="1">
    <location>
        <begin position="181"/>
        <end position="441"/>
    </location>
</feature>
<feature type="compositionally biased region" description="Polar residues" evidence="1">
    <location>
        <begin position="519"/>
        <end position="529"/>
    </location>
</feature>
<feature type="compositionally biased region" description="Polar residues" evidence="1">
    <location>
        <begin position="268"/>
        <end position="277"/>
    </location>
</feature>
<reference evidence="2" key="1">
    <citation type="submission" date="2022-07" db="EMBL/GenBank/DDBJ databases">
        <title>Phylogenomic reconstructions and comparative analyses of Kickxellomycotina fungi.</title>
        <authorList>
            <person name="Reynolds N.K."/>
            <person name="Stajich J.E."/>
            <person name="Barry K."/>
            <person name="Grigoriev I.V."/>
            <person name="Crous P."/>
            <person name="Smith M.E."/>
        </authorList>
    </citation>
    <scope>NUCLEOTIDE SEQUENCE</scope>
    <source>
        <strain evidence="2">RSA 567</strain>
    </source>
</reference>
<feature type="compositionally biased region" description="Polar residues" evidence="1">
    <location>
        <begin position="330"/>
        <end position="340"/>
    </location>
</feature>
<feature type="region of interest" description="Disordered" evidence="1">
    <location>
        <begin position="126"/>
        <end position="162"/>
    </location>
</feature>
<feature type="compositionally biased region" description="Basic and acidic residues" evidence="1">
    <location>
        <begin position="57"/>
        <end position="68"/>
    </location>
</feature>
<sequence length="654" mass="66704">EENRCNRLPHRLVVEVVVDTTNMTGLFNKAAKAMGLSDENAQYDPQTGGQANSMMDSSDRTAAGDRTRFSNNANRTTADTNNTRFTAGRPKAVNTTSAYGQSSGYADQDYADRDAANITTDAYRTGTYATSSGDYNKNNSSIDRNYGQNNTSSSTGVGNREVGTRGLSSWVNDYDYANTYDNNVHGISGRTASSGDRKSSSGNQYNTPSTTDFYGNRTGYSGGGTSSGNNPMGASTNTGNSGRSDPAAISQSATVGSHAAASSGDYGVNNQNSTVGISGNDAYRQTGTTGTTTTTGNRAGIGTGSSGYGDFGREQNNAGLDTSAYGGRSNMAQATKSGTSAGYDDPYSSYTSTEGGDYKQLGVSGGATGAEHKPRHRGTGGISPTHGFADHPRANDGGYSGGRRRSSGDRRRENSYSSSSSASSSDYPQTGIGSGVHDNAYNTASSRDATYDQSNAVSGPSAGVVGSGATAGGVYGSNTGRTTTAETQGSSGYGAGDRLNNPNSIALDGSGDPTIGTRYDSNPTGTNVGHYNNTGTTAAGGTALGTNVPASGITGGSGATTGYPAAGRSGLDDSSRFNRGNAAAGTTSDQLHSGGGVGGSAANRRPSFGDRVKGAMKQATGTIMRDQEMKLEGEQMRTYGSHATEGAGHATGRY</sequence>
<dbReference type="AlphaFoldDB" id="A0A9W8B2L6"/>
<comment type="caution">
    <text evidence="2">The sequence shown here is derived from an EMBL/GenBank/DDBJ whole genome shotgun (WGS) entry which is preliminary data.</text>
</comment>
<feature type="non-terminal residue" evidence="2">
    <location>
        <position position="1"/>
    </location>
</feature>
<feature type="compositionally biased region" description="Low complexity" evidence="1">
    <location>
        <begin position="415"/>
        <end position="425"/>
    </location>
</feature>
<feature type="compositionally biased region" description="Polar residues" evidence="1">
    <location>
        <begin position="232"/>
        <end position="255"/>
    </location>
</feature>
<organism evidence="2 3">
    <name type="scientific">Dimargaris verticillata</name>
    <dbReference type="NCBI Taxonomy" id="2761393"/>
    <lineage>
        <taxon>Eukaryota</taxon>
        <taxon>Fungi</taxon>
        <taxon>Fungi incertae sedis</taxon>
        <taxon>Zoopagomycota</taxon>
        <taxon>Kickxellomycotina</taxon>
        <taxon>Dimargaritomycetes</taxon>
        <taxon>Dimargaritales</taxon>
        <taxon>Dimargaritaceae</taxon>
        <taxon>Dimargaris</taxon>
    </lineage>
</organism>
<feature type="compositionally biased region" description="Polar residues" evidence="1">
    <location>
        <begin position="93"/>
        <end position="104"/>
    </location>
</feature>
<feature type="compositionally biased region" description="Low complexity" evidence="1">
    <location>
        <begin position="286"/>
        <end position="298"/>
    </location>
</feature>
<evidence type="ECO:0000313" key="3">
    <source>
        <dbReference type="Proteomes" id="UP001151582"/>
    </source>
</evidence>
<proteinExistence type="predicted"/>
<feature type="region of interest" description="Disordered" evidence="1">
    <location>
        <begin position="555"/>
        <end position="609"/>
    </location>
</feature>
<feature type="region of interest" description="Disordered" evidence="1">
    <location>
        <begin position="474"/>
        <end position="529"/>
    </location>
</feature>
<feature type="region of interest" description="Disordered" evidence="1">
    <location>
        <begin position="39"/>
        <end position="106"/>
    </location>
</feature>
<name>A0A9W8B2L6_9FUNG</name>
<protein>
    <submittedName>
        <fullName evidence="2">Uncharacterized protein</fullName>
    </submittedName>
</protein>
<dbReference type="EMBL" id="JANBQB010000944">
    <property type="protein sequence ID" value="KAJ1972869.1"/>
    <property type="molecule type" value="Genomic_DNA"/>
</dbReference>